<dbReference type="SUPFAM" id="SSF51735">
    <property type="entry name" value="NAD(P)-binding Rossmann-fold domains"/>
    <property type="match status" value="1"/>
</dbReference>
<evidence type="ECO:0000259" key="2">
    <source>
        <dbReference type="Pfam" id="PF01370"/>
    </source>
</evidence>
<feature type="domain" description="NAD-dependent epimerase/dehydratase" evidence="2">
    <location>
        <begin position="10"/>
        <end position="104"/>
    </location>
</feature>
<gene>
    <name evidence="3" type="ORF">G8E10_14105</name>
</gene>
<dbReference type="EMBL" id="JAANCM010000006">
    <property type="protein sequence ID" value="NHT76875.1"/>
    <property type="molecule type" value="Genomic_DNA"/>
</dbReference>
<dbReference type="InterPro" id="IPR025695">
    <property type="entry name" value="DoxX-like"/>
</dbReference>
<evidence type="ECO:0000313" key="3">
    <source>
        <dbReference type="EMBL" id="NHT76875.1"/>
    </source>
</evidence>
<proteinExistence type="predicted"/>
<dbReference type="Proteomes" id="UP001155840">
    <property type="component" value="Unassembled WGS sequence"/>
</dbReference>
<feature type="transmembrane region" description="Helical" evidence="1">
    <location>
        <begin position="339"/>
        <end position="360"/>
    </location>
</feature>
<evidence type="ECO:0000313" key="4">
    <source>
        <dbReference type="Proteomes" id="UP001155840"/>
    </source>
</evidence>
<dbReference type="PANTHER" id="PTHR12126:SF11">
    <property type="entry name" value="NADH DEHYDROGENASE [UBIQUINONE] 1 ALPHA SUBCOMPLEX SUBUNIT 9, MITOCHONDRIAL"/>
    <property type="match status" value="1"/>
</dbReference>
<protein>
    <submittedName>
        <fullName evidence="3">SDR family oxidoreductase</fullName>
    </submittedName>
</protein>
<sequence length="455" mass="48935">MTRISHPPIVAVLGASGLIGEAICGYLMAQGHKVVPVARRFTPVQNAAWEGLAVQMPLVDAERPALQAAISKLQADVIVNCIGALQDAPGSPVARANRDFVATLVDVLQDETSESHRDGQPGRDPRLLIHVSIPGDGRDDLTDFSREKRAAEATIARSGLPFIILHPGFVYAEAAYGGSALMRALAVLPFDLPEALASRPFAVTDARDIGRSVEVVLADWTTGRRAWQSHWDIMETEASTVGSVLAGLARRLAGPKRRIRVPGWMLTTASRAGDLVSWLGWRPPVRSTALVEMARGVTGDSATWRRETGLDPLSGPRTLAMTAATVQERWFARLYMLKAMIIGILVVFWVVSGGIALTVAFDAATRILTDHGFAEPLAKAITIVTSLMDISIGLAILHRRTCRIGLLAGIALSLFYMISAALITPDMWIEPLGALVKTGPSIILMMVGLAVLEER</sequence>
<dbReference type="AlphaFoldDB" id="A0AA43ZH05"/>
<dbReference type="PANTHER" id="PTHR12126">
    <property type="entry name" value="NADH-UBIQUINONE OXIDOREDUCTASE 39 KDA SUBUNIT-RELATED"/>
    <property type="match status" value="1"/>
</dbReference>
<feature type="transmembrane region" description="Helical" evidence="1">
    <location>
        <begin position="404"/>
        <end position="423"/>
    </location>
</feature>
<accession>A0AA43ZH05</accession>
<dbReference type="InterPro" id="IPR001509">
    <property type="entry name" value="Epimerase_deHydtase"/>
</dbReference>
<keyword evidence="1" id="KW-0472">Membrane</keyword>
<comment type="caution">
    <text evidence="3">The sequence shown here is derived from an EMBL/GenBank/DDBJ whole genome shotgun (WGS) entry which is preliminary data.</text>
</comment>
<organism evidence="3 4">
    <name type="scientific">Ferranicluibacter rubi</name>
    <dbReference type="NCBI Taxonomy" id="2715133"/>
    <lineage>
        <taxon>Bacteria</taxon>
        <taxon>Pseudomonadati</taxon>
        <taxon>Pseudomonadota</taxon>
        <taxon>Alphaproteobacteria</taxon>
        <taxon>Hyphomicrobiales</taxon>
        <taxon>Rhizobiaceae</taxon>
        <taxon>Ferranicluibacter</taxon>
    </lineage>
</organism>
<evidence type="ECO:0000256" key="1">
    <source>
        <dbReference type="SAM" id="Phobius"/>
    </source>
</evidence>
<dbReference type="InterPro" id="IPR036291">
    <property type="entry name" value="NAD(P)-bd_dom_sf"/>
</dbReference>
<keyword evidence="1" id="KW-0812">Transmembrane</keyword>
<dbReference type="Pfam" id="PF13781">
    <property type="entry name" value="DoxX_3"/>
    <property type="match status" value="1"/>
</dbReference>
<dbReference type="GO" id="GO:0044877">
    <property type="term" value="F:protein-containing complex binding"/>
    <property type="evidence" value="ECO:0007669"/>
    <property type="project" value="TreeGrafter"/>
</dbReference>
<keyword evidence="4" id="KW-1185">Reference proteome</keyword>
<feature type="transmembrane region" description="Helical" evidence="1">
    <location>
        <begin position="6"/>
        <end position="29"/>
    </location>
</feature>
<dbReference type="Gene3D" id="3.40.50.720">
    <property type="entry name" value="NAD(P)-binding Rossmann-like Domain"/>
    <property type="match status" value="1"/>
</dbReference>
<dbReference type="InterPro" id="IPR051207">
    <property type="entry name" value="ComplexI_NDUFA9_subunit"/>
</dbReference>
<dbReference type="RefSeq" id="WP_110803138.1">
    <property type="nucleotide sequence ID" value="NZ_JAANCM010000006.1"/>
</dbReference>
<feature type="transmembrane region" description="Helical" evidence="1">
    <location>
        <begin position="435"/>
        <end position="452"/>
    </location>
</feature>
<name>A0AA43ZH05_9HYPH</name>
<dbReference type="Pfam" id="PF01370">
    <property type="entry name" value="Epimerase"/>
    <property type="match status" value="1"/>
</dbReference>
<keyword evidence="1" id="KW-1133">Transmembrane helix</keyword>
<reference evidence="3" key="1">
    <citation type="submission" date="2020-03" db="EMBL/GenBank/DDBJ databases">
        <title>Ferranicluibacter endophyticum gen. nov., sp. nov., a new genus isolated from Rubus ulmifolius Schott. stem.</title>
        <authorList>
            <person name="Roca-Couso R."/>
            <person name="Flores-Felix J.D."/>
            <person name="Igual J.M."/>
            <person name="Rivas R."/>
        </authorList>
    </citation>
    <scope>NUCLEOTIDE SEQUENCE</scope>
    <source>
        <strain evidence="3">CRRU44</strain>
    </source>
</reference>